<dbReference type="AlphaFoldDB" id="A0A9X0A315"/>
<dbReference type="InterPro" id="IPR014940">
    <property type="entry name" value="BAAT_C"/>
</dbReference>
<dbReference type="Gene3D" id="3.40.50.1820">
    <property type="entry name" value="alpha/beta hydrolase"/>
    <property type="match status" value="1"/>
</dbReference>
<keyword evidence="3" id="KW-1185">Reference proteome</keyword>
<proteinExistence type="predicted"/>
<organism evidence="2 3">
    <name type="scientific">Desmophyllum pertusum</name>
    <dbReference type="NCBI Taxonomy" id="174260"/>
    <lineage>
        <taxon>Eukaryota</taxon>
        <taxon>Metazoa</taxon>
        <taxon>Cnidaria</taxon>
        <taxon>Anthozoa</taxon>
        <taxon>Hexacorallia</taxon>
        <taxon>Scleractinia</taxon>
        <taxon>Caryophylliina</taxon>
        <taxon>Caryophylliidae</taxon>
        <taxon>Desmophyllum</taxon>
    </lineage>
</organism>
<dbReference type="InterPro" id="IPR029058">
    <property type="entry name" value="AB_hydrolase_fold"/>
</dbReference>
<accession>A0A9X0A315</accession>
<dbReference type="OrthoDB" id="6347013at2759"/>
<evidence type="ECO:0000313" key="2">
    <source>
        <dbReference type="EMBL" id="KAJ7392140.1"/>
    </source>
</evidence>
<evidence type="ECO:0000313" key="3">
    <source>
        <dbReference type="Proteomes" id="UP001163046"/>
    </source>
</evidence>
<protein>
    <recommendedName>
        <fullName evidence="1">BAAT/Acyl-CoA thioester hydrolase C-terminal domain-containing protein</fullName>
    </recommendedName>
</protein>
<name>A0A9X0A315_9CNID</name>
<feature type="domain" description="BAAT/Acyl-CoA thioester hydrolase C-terminal" evidence="1">
    <location>
        <begin position="16"/>
        <end position="124"/>
    </location>
</feature>
<dbReference type="GO" id="GO:0006631">
    <property type="term" value="P:fatty acid metabolic process"/>
    <property type="evidence" value="ECO:0007669"/>
    <property type="project" value="TreeGrafter"/>
</dbReference>
<dbReference type="SUPFAM" id="SSF53474">
    <property type="entry name" value="alpha/beta-Hydrolases"/>
    <property type="match status" value="1"/>
</dbReference>
<dbReference type="Pfam" id="PF08840">
    <property type="entry name" value="BAAT_C"/>
    <property type="match status" value="1"/>
</dbReference>
<reference evidence="2" key="1">
    <citation type="submission" date="2023-01" db="EMBL/GenBank/DDBJ databases">
        <title>Genome assembly of the deep-sea coral Lophelia pertusa.</title>
        <authorList>
            <person name="Herrera S."/>
            <person name="Cordes E."/>
        </authorList>
    </citation>
    <scope>NUCLEOTIDE SEQUENCE</scope>
    <source>
        <strain evidence="2">USNM1676648</strain>
        <tissue evidence="2">Polyp</tissue>
    </source>
</reference>
<sequence length="149" mass="16824">MAHSPSVTVYLYMNLIKLDPSAIIPVEKIDCPMLIICGDDDQDVSAVEMAQEIHARMNSHGKSALCSVLSYPGTGHLIEPPFAPHCYASYHKGFKTTFAWGGNAKDHSHAQEDSWQKIVQFFRKNPWSKPQKSSLKMLEEYLLIVKNFE</sequence>
<gene>
    <name evidence="2" type="ORF">OS493_013512</name>
</gene>
<dbReference type="EMBL" id="MU825402">
    <property type="protein sequence ID" value="KAJ7392140.1"/>
    <property type="molecule type" value="Genomic_DNA"/>
</dbReference>
<dbReference type="PANTHER" id="PTHR10824">
    <property type="entry name" value="ACYL-COENZYME A THIOESTERASE-RELATED"/>
    <property type="match status" value="1"/>
</dbReference>
<evidence type="ECO:0000259" key="1">
    <source>
        <dbReference type="Pfam" id="PF08840"/>
    </source>
</evidence>
<dbReference type="GO" id="GO:0006637">
    <property type="term" value="P:acyl-CoA metabolic process"/>
    <property type="evidence" value="ECO:0007669"/>
    <property type="project" value="TreeGrafter"/>
</dbReference>
<dbReference type="Proteomes" id="UP001163046">
    <property type="component" value="Unassembled WGS sequence"/>
</dbReference>
<dbReference type="PANTHER" id="PTHR10824:SF4">
    <property type="entry name" value="ACYL-COENZYME A THIOESTERASE 1-LIKE"/>
    <property type="match status" value="1"/>
</dbReference>
<comment type="caution">
    <text evidence="2">The sequence shown here is derived from an EMBL/GenBank/DDBJ whole genome shotgun (WGS) entry which is preliminary data.</text>
</comment>
<dbReference type="GO" id="GO:0047617">
    <property type="term" value="F:fatty acyl-CoA hydrolase activity"/>
    <property type="evidence" value="ECO:0007669"/>
    <property type="project" value="TreeGrafter"/>
</dbReference>